<keyword evidence="2" id="KW-1185">Reference proteome</keyword>
<organism evidence="1 2">
    <name type="scientific">Cupriavidus malaysiensis</name>
    <dbReference type="NCBI Taxonomy" id="367825"/>
    <lineage>
        <taxon>Bacteria</taxon>
        <taxon>Pseudomonadati</taxon>
        <taxon>Pseudomonadota</taxon>
        <taxon>Betaproteobacteria</taxon>
        <taxon>Burkholderiales</taxon>
        <taxon>Burkholderiaceae</taxon>
        <taxon>Cupriavidus</taxon>
    </lineage>
</organism>
<proteinExistence type="predicted"/>
<reference evidence="1 2" key="1">
    <citation type="submission" date="2016-10" db="EMBL/GenBank/DDBJ databases">
        <title>Complete genome sequences of three Cupriavidus strains isolated from various Malaysian environments.</title>
        <authorList>
            <person name="Abdullah A.A.-A."/>
            <person name="Shafie N.A.H."/>
            <person name="Lau N.S."/>
        </authorList>
    </citation>
    <scope>NUCLEOTIDE SEQUENCE [LARGE SCALE GENOMIC DNA]</scope>
    <source>
        <strain evidence="1 2">USMAA1020</strain>
    </source>
</reference>
<dbReference type="RefSeq" id="WP_071069839.1">
    <property type="nucleotide sequence ID" value="NZ_CP017754.1"/>
</dbReference>
<evidence type="ECO:0000313" key="2">
    <source>
        <dbReference type="Proteomes" id="UP000177515"/>
    </source>
</evidence>
<dbReference type="EMBL" id="CP017754">
    <property type="protein sequence ID" value="AOZ06718.1"/>
    <property type="molecule type" value="Genomic_DNA"/>
</dbReference>
<gene>
    <name evidence="1" type="ORF">BKK80_13515</name>
</gene>
<accession>A0ABM6F5S6</accession>
<protein>
    <submittedName>
        <fullName evidence="1">Uncharacterized protein</fullName>
    </submittedName>
</protein>
<name>A0ABM6F5S6_9BURK</name>
<dbReference type="Proteomes" id="UP000177515">
    <property type="component" value="Chromosome 1"/>
</dbReference>
<sequence>MTERKRVDAFKVRHQGTGTVHDVFVYELRIGDKPAQTFETRSGKALVRISENQFEMPDTKARFTRI</sequence>
<evidence type="ECO:0000313" key="1">
    <source>
        <dbReference type="EMBL" id="AOZ06718.1"/>
    </source>
</evidence>